<comment type="caution">
    <text evidence="6">The sequence shown here is derived from an EMBL/GenBank/DDBJ whole genome shotgun (WGS) entry which is preliminary data.</text>
</comment>
<dbReference type="InterPro" id="IPR052279">
    <property type="entry name" value="EngB_GTPase"/>
</dbReference>
<dbReference type="Gene3D" id="3.40.50.300">
    <property type="entry name" value="P-loop containing nucleotide triphosphate hydrolases"/>
    <property type="match status" value="1"/>
</dbReference>
<keyword evidence="4" id="KW-0342">GTP-binding</keyword>
<dbReference type="InterPro" id="IPR027417">
    <property type="entry name" value="P-loop_NTPase"/>
</dbReference>
<name>A0A8H5EXT9_9AGAR</name>
<keyword evidence="7" id="KW-1185">Reference proteome</keyword>
<dbReference type="AlphaFoldDB" id="A0A8H5EXT9"/>
<accession>A0A8H5EXT9</accession>
<dbReference type="PANTHER" id="PTHR46498">
    <property type="entry name" value="GTP-BINDING PROTEIN 8"/>
    <property type="match status" value="1"/>
</dbReference>
<sequence>MMLPLTTTRTLCTRGSNMAPCLSSGLLAGWRLHLLPGNTQRRFASTGKKKIWQHAETAKLIFSAKTLDFPTATRLPEVVFTGRSNSGKSTLIGAILGRGSLVRTSKKAGNTRGLDFYRVGPEPGDIVLVDTPGYGAIGKSEWGAQFDHYLETREQLKRVYVIFNIRNGFNKFDEMMLQMLASKMIQDGVQKFTLQAVITKADTLNVDELRPALETIRKQIWQAAPLCLLPIITSATMSPPFGVDKLRQNVSEACAILP</sequence>
<dbReference type="CDD" id="cd01876">
    <property type="entry name" value="YihA_EngB"/>
    <property type="match status" value="1"/>
</dbReference>
<dbReference type="InterPro" id="IPR006073">
    <property type="entry name" value="GTP-bd"/>
</dbReference>
<dbReference type="GO" id="GO:0046872">
    <property type="term" value="F:metal ion binding"/>
    <property type="evidence" value="ECO:0007669"/>
    <property type="project" value="UniProtKB-KW"/>
</dbReference>
<organism evidence="6 7">
    <name type="scientific">Psilocybe cf. subviscida</name>
    <dbReference type="NCBI Taxonomy" id="2480587"/>
    <lineage>
        <taxon>Eukaryota</taxon>
        <taxon>Fungi</taxon>
        <taxon>Dikarya</taxon>
        <taxon>Basidiomycota</taxon>
        <taxon>Agaricomycotina</taxon>
        <taxon>Agaricomycetes</taxon>
        <taxon>Agaricomycetidae</taxon>
        <taxon>Agaricales</taxon>
        <taxon>Agaricineae</taxon>
        <taxon>Strophariaceae</taxon>
        <taxon>Psilocybe</taxon>
    </lineage>
</organism>
<evidence type="ECO:0000313" key="6">
    <source>
        <dbReference type="EMBL" id="KAF5316271.1"/>
    </source>
</evidence>
<dbReference type="InterPro" id="IPR030393">
    <property type="entry name" value="G_ENGB_dom"/>
</dbReference>
<keyword evidence="3" id="KW-0460">Magnesium</keyword>
<evidence type="ECO:0000256" key="3">
    <source>
        <dbReference type="ARBA" id="ARBA00022842"/>
    </source>
</evidence>
<dbReference type="SUPFAM" id="SSF52540">
    <property type="entry name" value="P-loop containing nucleoside triphosphate hydrolases"/>
    <property type="match status" value="1"/>
</dbReference>
<evidence type="ECO:0000256" key="4">
    <source>
        <dbReference type="ARBA" id="ARBA00023134"/>
    </source>
</evidence>
<dbReference type="GO" id="GO:0005739">
    <property type="term" value="C:mitochondrion"/>
    <property type="evidence" value="ECO:0007669"/>
    <property type="project" value="TreeGrafter"/>
</dbReference>
<dbReference type="PANTHER" id="PTHR46498:SF1">
    <property type="entry name" value="GTP-BINDING PROTEIN 8"/>
    <property type="match status" value="1"/>
</dbReference>
<evidence type="ECO:0000256" key="2">
    <source>
        <dbReference type="ARBA" id="ARBA00022741"/>
    </source>
</evidence>
<keyword evidence="2" id="KW-0547">Nucleotide-binding</keyword>
<dbReference type="EMBL" id="JAACJJ010000042">
    <property type="protein sequence ID" value="KAF5316271.1"/>
    <property type="molecule type" value="Genomic_DNA"/>
</dbReference>
<keyword evidence="1" id="KW-0479">Metal-binding</keyword>
<dbReference type="GO" id="GO:0005525">
    <property type="term" value="F:GTP binding"/>
    <property type="evidence" value="ECO:0007669"/>
    <property type="project" value="UniProtKB-KW"/>
</dbReference>
<dbReference type="Proteomes" id="UP000567179">
    <property type="component" value="Unassembled WGS sequence"/>
</dbReference>
<reference evidence="6 7" key="1">
    <citation type="journal article" date="2020" name="ISME J.">
        <title>Uncovering the hidden diversity of litter-decomposition mechanisms in mushroom-forming fungi.</title>
        <authorList>
            <person name="Floudas D."/>
            <person name="Bentzer J."/>
            <person name="Ahren D."/>
            <person name="Johansson T."/>
            <person name="Persson P."/>
            <person name="Tunlid A."/>
        </authorList>
    </citation>
    <scope>NUCLEOTIDE SEQUENCE [LARGE SCALE GENOMIC DNA]</scope>
    <source>
        <strain evidence="6 7">CBS 101986</strain>
    </source>
</reference>
<feature type="domain" description="EngB-type G" evidence="5">
    <location>
        <begin position="74"/>
        <end position="256"/>
    </location>
</feature>
<evidence type="ECO:0000259" key="5">
    <source>
        <dbReference type="PROSITE" id="PS51706"/>
    </source>
</evidence>
<evidence type="ECO:0000313" key="7">
    <source>
        <dbReference type="Proteomes" id="UP000567179"/>
    </source>
</evidence>
<dbReference type="Pfam" id="PF01926">
    <property type="entry name" value="MMR_HSR1"/>
    <property type="match status" value="1"/>
</dbReference>
<protein>
    <recommendedName>
        <fullName evidence="5">EngB-type G domain-containing protein</fullName>
    </recommendedName>
</protein>
<dbReference type="OrthoDB" id="391988at2759"/>
<evidence type="ECO:0000256" key="1">
    <source>
        <dbReference type="ARBA" id="ARBA00022723"/>
    </source>
</evidence>
<proteinExistence type="predicted"/>
<dbReference type="PROSITE" id="PS51706">
    <property type="entry name" value="G_ENGB"/>
    <property type="match status" value="1"/>
</dbReference>
<gene>
    <name evidence="6" type="ORF">D9619_006574</name>
</gene>